<accession>A0A0S4QYX5</accession>
<reference evidence="2" key="1">
    <citation type="submission" date="2015-11" db="EMBL/GenBank/DDBJ databases">
        <authorList>
            <person name="Varghese N."/>
        </authorList>
    </citation>
    <scope>NUCLEOTIDE SEQUENCE [LARGE SCALE GENOMIC DNA]</scope>
    <source>
        <strain evidence="2">DSM 45899</strain>
    </source>
</reference>
<name>A0A0S4QYX5_9ACTN</name>
<evidence type="ECO:0000313" key="2">
    <source>
        <dbReference type="Proteomes" id="UP000198802"/>
    </source>
</evidence>
<dbReference type="SUPFAM" id="SSF159245">
    <property type="entry name" value="AttH-like"/>
    <property type="match status" value="1"/>
</dbReference>
<sequence length="349" mass="38447">MATDPSTSFSGGLPAEREYFFPARPDNPQMRDSASFWIADDKGEIGLPRFGIEAVGANWDEHLVTFNLVFRDGRVYRLRGKGTPHSPFNAAGEPAILGAGGLAFEVIEPYRTWRVTYDGPAVATTSQRLIDGDQTGPTVNLRVEVSTTMAVPPWEQGALLADAAALLHNTSDGDMMGHGPRIEQLFTAAGTVEVDGETHTFTGSGLRIKRQGVRHLEEFRGHAWQSAVFPSGKAFGYITYPPHPDGRPVFNEGYLYLGEGKLVPARVVEAPWLRRLVPAGDPVPVVFESELGITRIEGVTALTTHDTAFRPELPNFPVLFQGECRYTWDGEETYGMLERSTVRELIEWT</sequence>
<proteinExistence type="predicted"/>
<evidence type="ECO:0000313" key="1">
    <source>
        <dbReference type="EMBL" id="CUU60691.1"/>
    </source>
</evidence>
<protein>
    <recommendedName>
        <fullName evidence="3">Hydroxyneurosporene synthase (CrtC)</fullName>
    </recommendedName>
</protein>
<keyword evidence="2" id="KW-1185">Reference proteome</keyword>
<gene>
    <name evidence="1" type="ORF">Ga0074812_14512</name>
</gene>
<dbReference type="AlphaFoldDB" id="A0A0S4QYX5"/>
<dbReference type="RefSeq" id="WP_091285975.1">
    <property type="nucleotide sequence ID" value="NZ_FAOZ01000045.1"/>
</dbReference>
<dbReference type="EMBL" id="FAOZ01000045">
    <property type="protein sequence ID" value="CUU60691.1"/>
    <property type="molecule type" value="Genomic_DNA"/>
</dbReference>
<evidence type="ECO:0008006" key="3">
    <source>
        <dbReference type="Google" id="ProtNLM"/>
    </source>
</evidence>
<organism evidence="1 2">
    <name type="scientific">Parafrankia irregularis</name>
    <dbReference type="NCBI Taxonomy" id="795642"/>
    <lineage>
        <taxon>Bacteria</taxon>
        <taxon>Bacillati</taxon>
        <taxon>Actinomycetota</taxon>
        <taxon>Actinomycetes</taxon>
        <taxon>Frankiales</taxon>
        <taxon>Frankiaceae</taxon>
        <taxon>Parafrankia</taxon>
    </lineage>
</organism>
<dbReference type="Proteomes" id="UP000198802">
    <property type="component" value="Unassembled WGS sequence"/>
</dbReference>